<proteinExistence type="predicted"/>
<accession>A0ABT3MP16</accession>
<dbReference type="RefSeq" id="WP_262566191.1">
    <property type="nucleotide sequence ID" value="NZ_JAPFCC010000001.1"/>
</dbReference>
<keyword evidence="1" id="KW-0812">Transmembrane</keyword>
<dbReference type="Proteomes" id="UP001209854">
    <property type="component" value="Unassembled WGS sequence"/>
</dbReference>
<protein>
    <submittedName>
        <fullName evidence="3">DUF3955 domain-containing protein</fullName>
    </submittedName>
</protein>
<feature type="transmembrane region" description="Helical" evidence="1">
    <location>
        <begin position="58"/>
        <end position="83"/>
    </location>
</feature>
<keyword evidence="1" id="KW-0472">Membrane</keyword>
<evidence type="ECO:0000256" key="1">
    <source>
        <dbReference type="SAM" id="Phobius"/>
    </source>
</evidence>
<evidence type="ECO:0000313" key="4">
    <source>
        <dbReference type="Proteomes" id="UP001209854"/>
    </source>
</evidence>
<gene>
    <name evidence="3" type="ORF">NX722_00285</name>
</gene>
<name>A0ABT3MP16_9GAMM</name>
<keyword evidence="4" id="KW-1185">Reference proteome</keyword>
<feature type="domain" description="DUF3955" evidence="2">
    <location>
        <begin position="24"/>
        <end position="73"/>
    </location>
</feature>
<dbReference type="EMBL" id="JAPFCC010000001">
    <property type="protein sequence ID" value="MCW7551119.1"/>
    <property type="molecule type" value="Genomic_DNA"/>
</dbReference>
<evidence type="ECO:0000313" key="3">
    <source>
        <dbReference type="EMBL" id="MCW7551119.1"/>
    </source>
</evidence>
<comment type="caution">
    <text evidence="3">The sequence shown here is derived from an EMBL/GenBank/DDBJ whole genome shotgun (WGS) entry which is preliminary data.</text>
</comment>
<sequence length="87" mass="10211">MTELPYSKSPRHENKVSTYFFYAGLLFITAGACCLWLEKRFYQYVDQDGWLHESLFMPLGVFSLLLGFAALFLFSVLKIMVFIKVRR</sequence>
<dbReference type="Pfam" id="PF13127">
    <property type="entry name" value="DUF3955"/>
    <property type="match status" value="1"/>
</dbReference>
<evidence type="ECO:0000259" key="2">
    <source>
        <dbReference type="Pfam" id="PF13127"/>
    </source>
</evidence>
<feature type="transmembrane region" description="Helical" evidence="1">
    <location>
        <begin position="20"/>
        <end position="38"/>
    </location>
</feature>
<organism evidence="3 4">
    <name type="scientific">Endozoicomonas gorgoniicola</name>
    <dbReference type="NCBI Taxonomy" id="1234144"/>
    <lineage>
        <taxon>Bacteria</taxon>
        <taxon>Pseudomonadati</taxon>
        <taxon>Pseudomonadota</taxon>
        <taxon>Gammaproteobacteria</taxon>
        <taxon>Oceanospirillales</taxon>
        <taxon>Endozoicomonadaceae</taxon>
        <taxon>Endozoicomonas</taxon>
    </lineage>
</organism>
<reference evidence="3 4" key="1">
    <citation type="submission" date="2022-10" db="EMBL/GenBank/DDBJ databases">
        <title>High-quality genome sequences of two octocoral-associated bacteria, Endozoicomonas euniceicola EF212 and Endozoicomonas gorgoniicola PS125.</title>
        <authorList>
            <person name="Chiou Y.-J."/>
            <person name="Chen Y.-H."/>
        </authorList>
    </citation>
    <scope>NUCLEOTIDE SEQUENCE [LARGE SCALE GENOMIC DNA]</scope>
    <source>
        <strain evidence="3 4">PS125</strain>
    </source>
</reference>
<dbReference type="InterPro" id="IPR025016">
    <property type="entry name" value="DUF3955"/>
</dbReference>
<keyword evidence="1" id="KW-1133">Transmembrane helix</keyword>